<dbReference type="Proteomes" id="UP000298030">
    <property type="component" value="Unassembled WGS sequence"/>
</dbReference>
<gene>
    <name evidence="1" type="ORF">FA13DRAFT_1790771</name>
</gene>
<organism evidence="1 2">
    <name type="scientific">Coprinellus micaceus</name>
    <name type="common">Glistening ink-cap mushroom</name>
    <name type="synonym">Coprinus micaceus</name>
    <dbReference type="NCBI Taxonomy" id="71717"/>
    <lineage>
        <taxon>Eukaryota</taxon>
        <taxon>Fungi</taxon>
        <taxon>Dikarya</taxon>
        <taxon>Basidiomycota</taxon>
        <taxon>Agaricomycotina</taxon>
        <taxon>Agaricomycetes</taxon>
        <taxon>Agaricomycetidae</taxon>
        <taxon>Agaricales</taxon>
        <taxon>Agaricineae</taxon>
        <taxon>Psathyrellaceae</taxon>
        <taxon>Coprinellus</taxon>
    </lineage>
</organism>
<accession>A0A4Y7TEA9</accession>
<dbReference type="OrthoDB" id="3255541at2759"/>
<comment type="caution">
    <text evidence="1">The sequence shown here is derived from an EMBL/GenBank/DDBJ whole genome shotgun (WGS) entry which is preliminary data.</text>
</comment>
<evidence type="ECO:0008006" key="3">
    <source>
        <dbReference type="Google" id="ProtNLM"/>
    </source>
</evidence>
<evidence type="ECO:0000313" key="1">
    <source>
        <dbReference type="EMBL" id="TEB32470.1"/>
    </source>
</evidence>
<protein>
    <recommendedName>
        <fullName evidence="3">F-box domain-containing protein</fullName>
    </recommendedName>
</protein>
<proteinExistence type="predicted"/>
<sequence length="523" mass="59246">MEQVLRIPEVVRTICSNLNTASNRRMALTCRSFLEPALDELWRTLRSFQSLVDVLPSDLWTVDLLPPPDPAVSDMELRVLYPARVVTPEDLKRYTEYYSRRIRTFAYGERSVHNQVFFSIEALQTLQLATQGTPGALSPLLTTFVWPLEDLVDPYLDTDSLKQLAPYMFLFLGEQVTSLSFTTNRKLGPVYIASIHSASLQLSKLKSLTVRDRFTPPSIFSIDYLARRAWNTLEEVDIAYVSSPALVPLLATLPLLRRITLNMVEVPLPNHPPTNQEPFFPSLKEIDLSFDGLDPFLTFMLYVPLKNRTTMLHFLSHSQLSLPDAQKVVSTIARHTHPLTLESLECVASSRITDESEADLDIEDVNASVDIFPLFDFAKLTELRLILPDALQVTPLILSRIPHAYPKLQRLQMLGLSLPFYVPTRITHEHVLDLLDGCPNLLSLALQFDTERVTGQECKGKAYGLQDWGVYDSPIYSPSRVLSFIQAGFPHLVWLTSSHLEPHGAFKRRWDAVIDGLSLLHVL</sequence>
<evidence type="ECO:0000313" key="2">
    <source>
        <dbReference type="Proteomes" id="UP000298030"/>
    </source>
</evidence>
<dbReference type="EMBL" id="QPFP01000015">
    <property type="protein sequence ID" value="TEB32470.1"/>
    <property type="molecule type" value="Genomic_DNA"/>
</dbReference>
<dbReference type="Gene3D" id="3.80.10.10">
    <property type="entry name" value="Ribonuclease Inhibitor"/>
    <property type="match status" value="1"/>
</dbReference>
<dbReference type="SUPFAM" id="SSF52047">
    <property type="entry name" value="RNI-like"/>
    <property type="match status" value="1"/>
</dbReference>
<keyword evidence="2" id="KW-1185">Reference proteome</keyword>
<dbReference type="InterPro" id="IPR032675">
    <property type="entry name" value="LRR_dom_sf"/>
</dbReference>
<reference evidence="1 2" key="1">
    <citation type="journal article" date="2019" name="Nat. Ecol. Evol.">
        <title>Megaphylogeny resolves global patterns of mushroom evolution.</title>
        <authorList>
            <person name="Varga T."/>
            <person name="Krizsan K."/>
            <person name="Foldi C."/>
            <person name="Dima B."/>
            <person name="Sanchez-Garcia M."/>
            <person name="Sanchez-Ramirez S."/>
            <person name="Szollosi G.J."/>
            <person name="Szarkandi J.G."/>
            <person name="Papp V."/>
            <person name="Albert L."/>
            <person name="Andreopoulos W."/>
            <person name="Angelini C."/>
            <person name="Antonin V."/>
            <person name="Barry K.W."/>
            <person name="Bougher N.L."/>
            <person name="Buchanan P."/>
            <person name="Buyck B."/>
            <person name="Bense V."/>
            <person name="Catcheside P."/>
            <person name="Chovatia M."/>
            <person name="Cooper J."/>
            <person name="Damon W."/>
            <person name="Desjardin D."/>
            <person name="Finy P."/>
            <person name="Geml J."/>
            <person name="Haridas S."/>
            <person name="Hughes K."/>
            <person name="Justo A."/>
            <person name="Karasinski D."/>
            <person name="Kautmanova I."/>
            <person name="Kiss B."/>
            <person name="Kocsube S."/>
            <person name="Kotiranta H."/>
            <person name="LaButti K.M."/>
            <person name="Lechner B.E."/>
            <person name="Liimatainen K."/>
            <person name="Lipzen A."/>
            <person name="Lukacs Z."/>
            <person name="Mihaltcheva S."/>
            <person name="Morgado L.N."/>
            <person name="Niskanen T."/>
            <person name="Noordeloos M.E."/>
            <person name="Ohm R.A."/>
            <person name="Ortiz-Santana B."/>
            <person name="Ovrebo C."/>
            <person name="Racz N."/>
            <person name="Riley R."/>
            <person name="Savchenko A."/>
            <person name="Shiryaev A."/>
            <person name="Soop K."/>
            <person name="Spirin V."/>
            <person name="Szebenyi C."/>
            <person name="Tomsovsky M."/>
            <person name="Tulloss R.E."/>
            <person name="Uehling J."/>
            <person name="Grigoriev I.V."/>
            <person name="Vagvolgyi C."/>
            <person name="Papp T."/>
            <person name="Martin F.M."/>
            <person name="Miettinen O."/>
            <person name="Hibbett D.S."/>
            <person name="Nagy L.G."/>
        </authorList>
    </citation>
    <scope>NUCLEOTIDE SEQUENCE [LARGE SCALE GENOMIC DNA]</scope>
    <source>
        <strain evidence="1 2">FP101781</strain>
    </source>
</reference>
<name>A0A4Y7TEA9_COPMI</name>
<dbReference type="AlphaFoldDB" id="A0A4Y7TEA9"/>
<dbReference type="STRING" id="71717.A0A4Y7TEA9"/>